<dbReference type="PANTHER" id="PTHR31232:SF43">
    <property type="entry name" value="S-PROTEIN HOMOLOG 29-RELATED"/>
    <property type="match status" value="1"/>
</dbReference>
<evidence type="ECO:0000256" key="5">
    <source>
        <dbReference type="ARBA" id="ARBA00022729"/>
    </source>
</evidence>
<accession>A0A8T0CNQ8</accession>
<organism evidence="7 8">
    <name type="scientific">Corymbia citriodora subsp. variegata</name>
    <dbReference type="NCBI Taxonomy" id="360336"/>
    <lineage>
        <taxon>Eukaryota</taxon>
        <taxon>Viridiplantae</taxon>
        <taxon>Streptophyta</taxon>
        <taxon>Embryophyta</taxon>
        <taxon>Tracheophyta</taxon>
        <taxon>Spermatophyta</taxon>
        <taxon>Magnoliopsida</taxon>
        <taxon>eudicotyledons</taxon>
        <taxon>Gunneridae</taxon>
        <taxon>Pentapetalae</taxon>
        <taxon>rosids</taxon>
        <taxon>malvids</taxon>
        <taxon>Myrtales</taxon>
        <taxon>Myrtaceae</taxon>
        <taxon>Myrtoideae</taxon>
        <taxon>Eucalypteae</taxon>
        <taxon>Corymbia</taxon>
    </lineage>
</organism>
<dbReference type="GO" id="GO:0005576">
    <property type="term" value="C:extracellular region"/>
    <property type="evidence" value="ECO:0007669"/>
    <property type="project" value="UniProtKB-SubCell"/>
</dbReference>
<reference evidence="7" key="1">
    <citation type="submission" date="2020-05" db="EMBL/GenBank/DDBJ databases">
        <title>WGS assembly of Corymbia citriodora subspecies variegata.</title>
        <authorList>
            <person name="Barry K."/>
            <person name="Hundley H."/>
            <person name="Shu S."/>
            <person name="Jenkins J."/>
            <person name="Grimwood J."/>
            <person name="Baten A."/>
        </authorList>
    </citation>
    <scope>NUCLEOTIDE SEQUENCE</scope>
    <source>
        <strain evidence="7">CV2-018</strain>
    </source>
</reference>
<evidence type="ECO:0000313" key="8">
    <source>
        <dbReference type="Proteomes" id="UP000806378"/>
    </source>
</evidence>
<dbReference type="EMBL" id="MU089814">
    <property type="protein sequence ID" value="KAF7849301.1"/>
    <property type="molecule type" value="Genomic_DNA"/>
</dbReference>
<comment type="subcellular location">
    <subcellularLocation>
        <location evidence="1 6">Secreted</location>
    </subcellularLocation>
</comment>
<dbReference type="GO" id="GO:0060320">
    <property type="term" value="P:rejection of self pollen"/>
    <property type="evidence" value="ECO:0007669"/>
    <property type="project" value="UniProtKB-KW"/>
</dbReference>
<protein>
    <recommendedName>
        <fullName evidence="6">S-protein homolog</fullName>
    </recommendedName>
</protein>
<dbReference type="Gramene" id="rna-gnl|WGS:JABURB|Cocit.L1001.1">
    <property type="protein sequence ID" value="cds-KAF7849301.1"/>
    <property type="gene ID" value="gene-BT93_L1001"/>
</dbReference>
<name>A0A8T0CNQ8_CORYI</name>
<proteinExistence type="inferred from homology"/>
<dbReference type="Proteomes" id="UP000806378">
    <property type="component" value="Unassembled WGS sequence"/>
</dbReference>
<evidence type="ECO:0000256" key="1">
    <source>
        <dbReference type="ARBA" id="ARBA00004613"/>
    </source>
</evidence>
<feature type="signal peptide" evidence="6">
    <location>
        <begin position="1"/>
        <end position="24"/>
    </location>
</feature>
<comment type="similarity">
    <text evidence="2 6">Belongs to the plant self-incompatibility (S1) protein family.</text>
</comment>
<keyword evidence="4 6" id="KW-0964">Secreted</keyword>
<dbReference type="OrthoDB" id="1430548at2759"/>
<keyword evidence="3 6" id="KW-0713">Self-incompatibility</keyword>
<evidence type="ECO:0000256" key="3">
    <source>
        <dbReference type="ARBA" id="ARBA00022471"/>
    </source>
</evidence>
<evidence type="ECO:0000256" key="4">
    <source>
        <dbReference type="ARBA" id="ARBA00022525"/>
    </source>
</evidence>
<sequence>MGKPTSLILVSLGSFVLFCFVGQAAEPNNVFRHSPVHVELVNKLPGGVTLKVHCQSKNDDLGFHDLAPDVKYEFQFRPNTGLRSTLFFCSFQWPDYDGCGHNCSYLIQPNGPCVINWNTGQYDICNPWNQS</sequence>
<gene>
    <name evidence="7" type="ORF">BT93_L1001</name>
</gene>
<comment type="caution">
    <text evidence="7">The sequence shown here is derived from an EMBL/GenBank/DDBJ whole genome shotgun (WGS) entry which is preliminary data.</text>
</comment>
<dbReference type="Gramene" id="rna-gnl|WGS:JABURB|Cocit.J0986.1">
    <property type="protein sequence ID" value="cds-KAF8010213.1"/>
    <property type="gene ID" value="gene-BT93_J0986"/>
</dbReference>
<evidence type="ECO:0000256" key="2">
    <source>
        <dbReference type="ARBA" id="ARBA00005581"/>
    </source>
</evidence>
<feature type="chain" id="PRO_5035958750" description="S-protein homolog" evidence="6">
    <location>
        <begin position="25"/>
        <end position="131"/>
    </location>
</feature>
<evidence type="ECO:0000313" key="7">
    <source>
        <dbReference type="EMBL" id="KAF7849301.1"/>
    </source>
</evidence>
<keyword evidence="8" id="KW-1185">Reference proteome</keyword>
<dbReference type="PANTHER" id="PTHR31232">
    <property type="match status" value="1"/>
</dbReference>
<evidence type="ECO:0000256" key="6">
    <source>
        <dbReference type="RuleBase" id="RU367044"/>
    </source>
</evidence>
<dbReference type="InterPro" id="IPR010264">
    <property type="entry name" value="Self-incomp_S1"/>
</dbReference>
<dbReference type="Pfam" id="PF05938">
    <property type="entry name" value="Self-incomp_S1"/>
    <property type="match status" value="1"/>
</dbReference>
<dbReference type="AlphaFoldDB" id="A0A8T0CNQ8"/>
<keyword evidence="5 6" id="KW-0732">Signal</keyword>